<evidence type="ECO:0000313" key="2">
    <source>
        <dbReference type="EMBL" id="KAK1745392.1"/>
    </source>
</evidence>
<accession>A0AAD9DFN0</accession>
<organism evidence="2 3">
    <name type="scientific">Skeletonema marinoi</name>
    <dbReference type="NCBI Taxonomy" id="267567"/>
    <lineage>
        <taxon>Eukaryota</taxon>
        <taxon>Sar</taxon>
        <taxon>Stramenopiles</taxon>
        <taxon>Ochrophyta</taxon>
        <taxon>Bacillariophyta</taxon>
        <taxon>Coscinodiscophyceae</taxon>
        <taxon>Thalassiosirophycidae</taxon>
        <taxon>Thalassiosirales</taxon>
        <taxon>Skeletonemataceae</taxon>
        <taxon>Skeletonema</taxon>
        <taxon>Skeletonema marinoi-dohrnii complex</taxon>
    </lineage>
</organism>
<reference evidence="2" key="1">
    <citation type="submission" date="2023-06" db="EMBL/GenBank/DDBJ databases">
        <title>Survivors Of The Sea: Transcriptome response of Skeletonema marinoi to long-term dormancy.</title>
        <authorList>
            <person name="Pinder M.I.M."/>
            <person name="Kourtchenko O."/>
            <person name="Robertson E.K."/>
            <person name="Larsson T."/>
            <person name="Maumus F."/>
            <person name="Osuna-Cruz C.M."/>
            <person name="Vancaester E."/>
            <person name="Stenow R."/>
            <person name="Vandepoele K."/>
            <person name="Ploug H."/>
            <person name="Bruchert V."/>
            <person name="Godhe A."/>
            <person name="Topel M."/>
        </authorList>
    </citation>
    <scope>NUCLEOTIDE SEQUENCE</scope>
    <source>
        <strain evidence="2">R05AC</strain>
    </source>
</reference>
<name>A0AAD9DFN0_9STRA</name>
<feature type="region of interest" description="Disordered" evidence="1">
    <location>
        <begin position="169"/>
        <end position="215"/>
    </location>
</feature>
<dbReference type="Proteomes" id="UP001224775">
    <property type="component" value="Unassembled WGS sequence"/>
</dbReference>
<evidence type="ECO:0000256" key="1">
    <source>
        <dbReference type="SAM" id="MobiDB-lite"/>
    </source>
</evidence>
<dbReference type="PANTHER" id="PTHR36971:SF3">
    <property type="entry name" value="C3H1-TYPE DOMAIN-CONTAINING PROTEIN"/>
    <property type="match status" value="1"/>
</dbReference>
<gene>
    <name evidence="2" type="ORF">QTG54_003316</name>
</gene>
<dbReference type="EMBL" id="JATAAI010000005">
    <property type="protein sequence ID" value="KAK1745392.1"/>
    <property type="molecule type" value="Genomic_DNA"/>
</dbReference>
<dbReference type="AlphaFoldDB" id="A0AAD9DFN0"/>
<protein>
    <submittedName>
        <fullName evidence="2">Uncharacterized protein</fullName>
    </submittedName>
</protein>
<keyword evidence="3" id="KW-1185">Reference proteome</keyword>
<comment type="caution">
    <text evidence="2">The sequence shown here is derived from an EMBL/GenBank/DDBJ whole genome shotgun (WGS) entry which is preliminary data.</text>
</comment>
<sequence length="474" mass="52497">MTSSSPLQADDSSSSSSSVLTTLRGVLFRCTIRGGHATLAIIPSSDGDANEDDSSIVMIVVQMGGDQWDKKESTAGSSGEQFANSIAEMRSNIRRMCKLGNELEFIGTFINPSNSYNDESTNAKADNTKDWNSWRKFNVNYNLQSSKSNIKVSKVAKWDAARCQRVRSKFFDDSSKQKQQQQPAKKKKRREDAARSSDDNNQGQHASSKGKQKRVQGEMLADFVLWMLSTIYDNVDQATEKTTNNNEWVSEEIGLKKLPTDQNYIFIDRWEPLHPSLASSSEASVVQSRNELVAERLRNNITNQSSVDKNNQDEKNIPHSFALGGILDAAGGAGHVSLALSLRGIQSTVVDPRPTIGKLPGRDRKVLKKSKSKVPFSTYRAWFGSKPKGVDTIYREGRTSLETFLPESERSEHNPLGVDDDGQQLPICSMDSNDKLLPNCAAIVALHPDEATGVIVQTAVQHKIPFGEIRYISY</sequence>
<evidence type="ECO:0000313" key="3">
    <source>
        <dbReference type="Proteomes" id="UP001224775"/>
    </source>
</evidence>
<dbReference type="PANTHER" id="PTHR36971">
    <property type="entry name" value="UNNAMED PRODUCT"/>
    <property type="match status" value="1"/>
</dbReference>
<proteinExistence type="predicted"/>